<dbReference type="RefSeq" id="WP_103237554.1">
    <property type="nucleotide sequence ID" value="NZ_JANJZD010000008.1"/>
</dbReference>
<proteinExistence type="predicted"/>
<reference evidence="1 2" key="1">
    <citation type="submission" date="2018-01" db="EMBL/GenBank/DDBJ databases">
        <authorList>
            <person name="Gaut B.S."/>
            <person name="Morton B.R."/>
            <person name="Clegg M.T."/>
            <person name="Duvall M.R."/>
        </authorList>
    </citation>
    <scope>NUCLEOTIDE SEQUENCE [LARGE SCALE GENOMIC DNA]</scope>
    <source>
        <strain evidence="1">GP69</strain>
    </source>
</reference>
<organism evidence="1 2">
    <name type="scientific">Acetatifactor muris</name>
    <dbReference type="NCBI Taxonomy" id="879566"/>
    <lineage>
        <taxon>Bacteria</taxon>
        <taxon>Bacillati</taxon>
        <taxon>Bacillota</taxon>
        <taxon>Clostridia</taxon>
        <taxon>Lachnospirales</taxon>
        <taxon>Lachnospiraceae</taxon>
        <taxon>Acetatifactor</taxon>
    </lineage>
</organism>
<dbReference type="Proteomes" id="UP000236311">
    <property type="component" value="Unassembled WGS sequence"/>
</dbReference>
<gene>
    <name evidence="1" type="ORF">AMURIS_00126</name>
</gene>
<protein>
    <submittedName>
        <fullName evidence="1">Uncharacterized protein</fullName>
    </submittedName>
</protein>
<dbReference type="AlphaFoldDB" id="A0A2K4ZAD0"/>
<keyword evidence="2" id="KW-1185">Reference proteome</keyword>
<accession>A0A2K4ZAD0</accession>
<dbReference type="EMBL" id="OFSM01000001">
    <property type="protein sequence ID" value="SOY27422.1"/>
    <property type="molecule type" value="Genomic_DNA"/>
</dbReference>
<evidence type="ECO:0000313" key="1">
    <source>
        <dbReference type="EMBL" id="SOY27422.1"/>
    </source>
</evidence>
<name>A0A2K4ZAD0_9FIRM</name>
<evidence type="ECO:0000313" key="2">
    <source>
        <dbReference type="Proteomes" id="UP000236311"/>
    </source>
</evidence>
<sequence length="97" mass="11631">MSFFTCISKKKKQAFIDENDEKFNLDYKKWIEECDKISSDNSIAAALYSEEFEKWEKEKNEFLRNKEEFNKGIDELFASYREGDKDASEILMQMIQM</sequence>